<evidence type="ECO:0000256" key="5">
    <source>
        <dbReference type="ARBA" id="ARBA00022989"/>
    </source>
</evidence>
<gene>
    <name evidence="8" type="ORF">ACFX5D_09195</name>
</gene>
<evidence type="ECO:0000256" key="3">
    <source>
        <dbReference type="ARBA" id="ARBA00022475"/>
    </source>
</evidence>
<keyword evidence="3" id="KW-1003">Cell membrane</keyword>
<evidence type="ECO:0000313" key="8">
    <source>
        <dbReference type="EMBL" id="MFE3848136.1"/>
    </source>
</evidence>
<keyword evidence="9" id="KW-1185">Reference proteome</keyword>
<dbReference type="EMBL" id="JBHZQA010000004">
    <property type="protein sequence ID" value="MFE3848136.1"/>
    <property type="molecule type" value="Genomic_DNA"/>
</dbReference>
<accession>A0ABW6HM82</accession>
<dbReference type="Proteomes" id="UP001600039">
    <property type="component" value="Unassembled WGS sequence"/>
</dbReference>
<name>A0ABW6HM82_9FLAO</name>
<protein>
    <submittedName>
        <fullName evidence="8">Chromate transporter</fullName>
    </submittedName>
</protein>
<dbReference type="InterPro" id="IPR003370">
    <property type="entry name" value="Chromate_transpt"/>
</dbReference>
<proteinExistence type="inferred from homology"/>
<comment type="similarity">
    <text evidence="2">Belongs to the chromate ion transporter (CHR) (TC 2.A.51) family.</text>
</comment>
<evidence type="ECO:0000256" key="7">
    <source>
        <dbReference type="SAM" id="Phobius"/>
    </source>
</evidence>
<dbReference type="Pfam" id="PF02417">
    <property type="entry name" value="Chromate_transp"/>
    <property type="match status" value="1"/>
</dbReference>
<sequence>MGIHQEQVLLFLWARLIFIVVKAPLRWYNNKTTNSIVLLPMRFQNYDNSTFIKIAIFYTEAGTFVFGSAQAIVPFLHLGVVIEKQWLTKHYFIDAVAMITPGPVVIIVRFIGYFAAFLPYYLFTIDWLHALKNSTK</sequence>
<feature type="transmembrane region" description="Helical" evidence="7">
    <location>
        <begin position="50"/>
        <end position="76"/>
    </location>
</feature>
<reference evidence="8 9" key="1">
    <citation type="submission" date="2024-06" db="EMBL/GenBank/DDBJ databases">
        <title>Flavobacterium spp. isolated from glacier.</title>
        <authorList>
            <person name="Han D."/>
        </authorList>
    </citation>
    <scope>NUCLEOTIDE SEQUENCE [LARGE SCALE GENOMIC DNA]</scope>
    <source>
        <strain evidence="8 9">LB3P45</strain>
    </source>
</reference>
<feature type="transmembrane region" description="Helical" evidence="7">
    <location>
        <begin position="96"/>
        <end position="123"/>
    </location>
</feature>
<keyword evidence="6 7" id="KW-0472">Membrane</keyword>
<keyword evidence="4 7" id="KW-0812">Transmembrane</keyword>
<evidence type="ECO:0000256" key="4">
    <source>
        <dbReference type="ARBA" id="ARBA00022692"/>
    </source>
</evidence>
<comment type="caution">
    <text evidence="8">The sequence shown here is derived from an EMBL/GenBank/DDBJ whole genome shotgun (WGS) entry which is preliminary data.</text>
</comment>
<dbReference type="RefSeq" id="WP_379857901.1">
    <property type="nucleotide sequence ID" value="NZ_JBHZQA010000004.1"/>
</dbReference>
<evidence type="ECO:0000256" key="2">
    <source>
        <dbReference type="ARBA" id="ARBA00005262"/>
    </source>
</evidence>
<comment type="subcellular location">
    <subcellularLocation>
        <location evidence="1">Cell membrane</location>
        <topology evidence="1">Multi-pass membrane protein</topology>
    </subcellularLocation>
</comment>
<evidence type="ECO:0000256" key="1">
    <source>
        <dbReference type="ARBA" id="ARBA00004651"/>
    </source>
</evidence>
<evidence type="ECO:0000313" key="9">
    <source>
        <dbReference type="Proteomes" id="UP001600039"/>
    </source>
</evidence>
<keyword evidence="5 7" id="KW-1133">Transmembrane helix</keyword>
<organism evidence="8 9">
    <name type="scientific">Flavobacterium fructosi</name>
    <dbReference type="NCBI Taxonomy" id="3230416"/>
    <lineage>
        <taxon>Bacteria</taxon>
        <taxon>Pseudomonadati</taxon>
        <taxon>Bacteroidota</taxon>
        <taxon>Flavobacteriia</taxon>
        <taxon>Flavobacteriales</taxon>
        <taxon>Flavobacteriaceae</taxon>
        <taxon>Flavobacterium</taxon>
    </lineage>
</organism>
<evidence type="ECO:0000256" key="6">
    <source>
        <dbReference type="ARBA" id="ARBA00023136"/>
    </source>
</evidence>